<gene>
    <name evidence="1" type="ORF">IRI77_02355</name>
</gene>
<dbReference type="Proteomes" id="UP000593892">
    <property type="component" value="Chromosome"/>
</dbReference>
<protein>
    <submittedName>
        <fullName evidence="1">Uncharacterized protein</fullName>
    </submittedName>
</protein>
<evidence type="ECO:0000313" key="1">
    <source>
        <dbReference type="EMBL" id="QOY88823.1"/>
    </source>
</evidence>
<name>A0A7S7SLG5_PALFE</name>
<sequence length="74" mass="8551">MIPPAEHPCWKQLVTGARELRSNNLSFNMLLFTIRLRYKGDSSDEQLEELGRHVREFFVKFESLLAAELAALES</sequence>
<keyword evidence="2" id="KW-1185">Reference proteome</keyword>
<proteinExistence type="predicted"/>
<dbReference type="RefSeq" id="WP_194450486.1">
    <property type="nucleotide sequence ID" value="NZ_CP063849.1"/>
</dbReference>
<accession>A0A7S7SLG5</accession>
<evidence type="ECO:0000313" key="2">
    <source>
        <dbReference type="Proteomes" id="UP000593892"/>
    </source>
</evidence>
<organism evidence="1 2">
    <name type="scientific">Paludibaculum fermentans</name>
    <dbReference type="NCBI Taxonomy" id="1473598"/>
    <lineage>
        <taxon>Bacteria</taxon>
        <taxon>Pseudomonadati</taxon>
        <taxon>Acidobacteriota</taxon>
        <taxon>Terriglobia</taxon>
        <taxon>Bryobacterales</taxon>
        <taxon>Bryobacteraceae</taxon>
        <taxon>Paludibaculum</taxon>
    </lineage>
</organism>
<dbReference type="EMBL" id="CP063849">
    <property type="protein sequence ID" value="QOY88823.1"/>
    <property type="molecule type" value="Genomic_DNA"/>
</dbReference>
<dbReference type="KEGG" id="pfer:IRI77_02355"/>
<dbReference type="AlphaFoldDB" id="A0A7S7SLG5"/>
<reference evidence="1 2" key="1">
    <citation type="submission" date="2020-10" db="EMBL/GenBank/DDBJ databases">
        <title>Complete genome sequence of Paludibaculum fermentans P105T, a facultatively anaerobic acidobacterium capable of dissimilatory Fe(III) reduction.</title>
        <authorList>
            <person name="Dedysh S.N."/>
            <person name="Beletsky A.V."/>
            <person name="Kulichevskaya I.S."/>
            <person name="Mardanov A.V."/>
            <person name="Ravin N.V."/>
        </authorList>
    </citation>
    <scope>NUCLEOTIDE SEQUENCE [LARGE SCALE GENOMIC DNA]</scope>
    <source>
        <strain evidence="1 2">P105</strain>
    </source>
</reference>